<evidence type="ECO:0000313" key="2">
    <source>
        <dbReference type="Proteomes" id="UP000267268"/>
    </source>
</evidence>
<organism evidence="1 2">
    <name type="scientific">Flammeovirga pectinis</name>
    <dbReference type="NCBI Taxonomy" id="2494373"/>
    <lineage>
        <taxon>Bacteria</taxon>
        <taxon>Pseudomonadati</taxon>
        <taxon>Bacteroidota</taxon>
        <taxon>Cytophagia</taxon>
        <taxon>Cytophagales</taxon>
        <taxon>Flammeovirgaceae</taxon>
        <taxon>Flammeovirga</taxon>
    </lineage>
</organism>
<name>A0A3S9P927_9BACT</name>
<dbReference type="RefSeq" id="WP_126618631.1">
    <property type="nucleotide sequence ID" value="NZ_CP034563.1"/>
</dbReference>
<dbReference type="EMBL" id="CP034563">
    <property type="protein sequence ID" value="AZQ64687.1"/>
    <property type="molecule type" value="Genomic_DNA"/>
</dbReference>
<accession>A0A3S9P927</accession>
<gene>
    <name evidence="1" type="ORF">EI427_20910</name>
</gene>
<dbReference type="KEGG" id="fll:EI427_20910"/>
<sequence length="63" mass="7068">MQYYGVVLSDDKRTDANGFPLLGLLDELNLKGKIHPRSSMMRAIFITIANVNNMDKVVQTINS</sequence>
<dbReference type="AlphaFoldDB" id="A0A3S9P927"/>
<protein>
    <submittedName>
        <fullName evidence="1">Uncharacterized protein</fullName>
    </submittedName>
</protein>
<proteinExistence type="predicted"/>
<reference evidence="1 2" key="1">
    <citation type="submission" date="2018-12" db="EMBL/GenBank/DDBJ databases">
        <title>Flammeovirga pectinis sp. nov., isolated from the gut of the Korean scallop, Patinopecten yessoensis.</title>
        <authorList>
            <person name="Bae J.-W."/>
            <person name="Jeong Y.-S."/>
            <person name="Kang W."/>
        </authorList>
    </citation>
    <scope>NUCLEOTIDE SEQUENCE [LARGE SCALE GENOMIC DNA]</scope>
    <source>
        <strain evidence="1 2">L12M1</strain>
    </source>
</reference>
<keyword evidence="2" id="KW-1185">Reference proteome</keyword>
<evidence type="ECO:0000313" key="1">
    <source>
        <dbReference type="EMBL" id="AZQ64687.1"/>
    </source>
</evidence>
<dbReference type="Proteomes" id="UP000267268">
    <property type="component" value="Chromosome 2"/>
</dbReference>